<organism evidence="5 6">
    <name type="scientific">Euplotes crassus</name>
    <dbReference type="NCBI Taxonomy" id="5936"/>
    <lineage>
        <taxon>Eukaryota</taxon>
        <taxon>Sar</taxon>
        <taxon>Alveolata</taxon>
        <taxon>Ciliophora</taxon>
        <taxon>Intramacronucleata</taxon>
        <taxon>Spirotrichea</taxon>
        <taxon>Hypotrichia</taxon>
        <taxon>Euplotida</taxon>
        <taxon>Euplotidae</taxon>
        <taxon>Moneuplotes</taxon>
    </lineage>
</organism>
<keyword evidence="6" id="KW-1185">Reference proteome</keyword>
<dbReference type="SUPFAM" id="SSF50978">
    <property type="entry name" value="WD40 repeat-like"/>
    <property type="match status" value="1"/>
</dbReference>
<dbReference type="Pfam" id="PF00400">
    <property type="entry name" value="WD40"/>
    <property type="match status" value="2"/>
</dbReference>
<evidence type="ECO:0000256" key="2">
    <source>
        <dbReference type="ARBA" id="ARBA00022737"/>
    </source>
</evidence>
<proteinExistence type="predicted"/>
<dbReference type="Pfam" id="PF12894">
    <property type="entry name" value="ANAPC4_WD40"/>
    <property type="match status" value="1"/>
</dbReference>
<dbReference type="InterPro" id="IPR024977">
    <property type="entry name" value="Apc4-like_WD40_dom"/>
</dbReference>
<dbReference type="InterPro" id="IPR036322">
    <property type="entry name" value="WD40_repeat_dom_sf"/>
</dbReference>
<dbReference type="PANTHER" id="PTHR47822:SF2">
    <property type="entry name" value="F-BOX AND WD-40 DOMAIN PROTEIN 7"/>
    <property type="match status" value="1"/>
</dbReference>
<comment type="caution">
    <text evidence="5">The sequence shown here is derived from an EMBL/GenBank/DDBJ whole genome shotgun (WGS) entry which is preliminary data.</text>
</comment>
<name>A0AAD1XKB1_EUPCR</name>
<dbReference type="InterPro" id="IPR001680">
    <property type="entry name" value="WD40_rpt"/>
</dbReference>
<dbReference type="EMBL" id="CAMPGE010015671">
    <property type="protein sequence ID" value="CAI2374280.1"/>
    <property type="molecule type" value="Genomic_DNA"/>
</dbReference>
<keyword evidence="1 3" id="KW-0853">WD repeat</keyword>
<dbReference type="SMART" id="SM00320">
    <property type="entry name" value="WD40"/>
    <property type="match status" value="5"/>
</dbReference>
<feature type="domain" description="Anaphase-promoting complex subunit 4-like WD40" evidence="4">
    <location>
        <begin position="25"/>
        <end position="85"/>
    </location>
</feature>
<dbReference type="InterPro" id="IPR019775">
    <property type="entry name" value="WD40_repeat_CS"/>
</dbReference>
<dbReference type="AlphaFoldDB" id="A0AAD1XKB1"/>
<protein>
    <recommendedName>
        <fullName evidence="4">Anaphase-promoting complex subunit 4-like WD40 domain-containing protein</fullName>
    </recommendedName>
</protein>
<dbReference type="PANTHER" id="PTHR47822">
    <property type="entry name" value="CARBOHYDRATE BINDING DOMAIN CONTAINING PROTEIN"/>
    <property type="match status" value="1"/>
</dbReference>
<sequence>MEEIAQKVENSETSKLVVEHIMTLMDTSDEIFTLKFDPNDKYIACGCGDGAIRVFNVKTGKMAFLLPNPKKYDGFLFPITCLRWRPVTPESKVQNVLVACSADGSLYHWHVTSKKLMHTFELGQYGNQFFCLDFSPDGKQFALGAKDKTVRIMDEYTKTLVDTLEGGMGALGHSNRVFSVKYVKEDPNLLISGGWDSTILLWDLRSSKVVKSFYGPHICGDSLDLRNGKILAGSYSNKDNLYSIDLESFELDHQINWYGEEFKKTEDKKPSSLYSALYTSDGKHIIAGGASPNEVRIFKNDPEEGHKVVSGISDLNSCPLAIDVAHSSNKFAFGTADGYLRIMNLTESDE</sequence>
<feature type="repeat" description="WD" evidence="3">
    <location>
        <begin position="170"/>
        <end position="212"/>
    </location>
</feature>
<dbReference type="PROSITE" id="PS50294">
    <property type="entry name" value="WD_REPEATS_REGION"/>
    <property type="match status" value="1"/>
</dbReference>
<accession>A0AAD1XKB1</accession>
<evidence type="ECO:0000259" key="4">
    <source>
        <dbReference type="Pfam" id="PF12894"/>
    </source>
</evidence>
<evidence type="ECO:0000313" key="6">
    <source>
        <dbReference type="Proteomes" id="UP001295684"/>
    </source>
</evidence>
<reference evidence="5" key="1">
    <citation type="submission" date="2023-07" db="EMBL/GenBank/DDBJ databases">
        <authorList>
            <consortium name="AG Swart"/>
            <person name="Singh M."/>
            <person name="Singh A."/>
            <person name="Seah K."/>
            <person name="Emmerich C."/>
        </authorList>
    </citation>
    <scope>NUCLEOTIDE SEQUENCE</scope>
    <source>
        <strain evidence="5">DP1</strain>
    </source>
</reference>
<dbReference type="Proteomes" id="UP001295684">
    <property type="component" value="Unassembled WGS sequence"/>
</dbReference>
<dbReference type="Gene3D" id="2.130.10.10">
    <property type="entry name" value="YVTN repeat-like/Quinoprotein amine dehydrogenase"/>
    <property type="match status" value="2"/>
</dbReference>
<evidence type="ECO:0000256" key="3">
    <source>
        <dbReference type="PROSITE-ProRule" id="PRU00221"/>
    </source>
</evidence>
<dbReference type="InterPro" id="IPR015943">
    <property type="entry name" value="WD40/YVTN_repeat-like_dom_sf"/>
</dbReference>
<dbReference type="PROSITE" id="PS50082">
    <property type="entry name" value="WD_REPEATS_2"/>
    <property type="match status" value="2"/>
</dbReference>
<evidence type="ECO:0000256" key="1">
    <source>
        <dbReference type="ARBA" id="ARBA00022574"/>
    </source>
</evidence>
<evidence type="ECO:0000313" key="5">
    <source>
        <dbReference type="EMBL" id="CAI2374280.1"/>
    </source>
</evidence>
<keyword evidence="2" id="KW-0677">Repeat</keyword>
<gene>
    <name evidence="5" type="ORF">ECRASSUSDP1_LOCUS15632</name>
</gene>
<feature type="repeat" description="WD" evidence="3">
    <location>
        <begin position="24"/>
        <end position="65"/>
    </location>
</feature>
<dbReference type="PROSITE" id="PS00678">
    <property type="entry name" value="WD_REPEATS_1"/>
    <property type="match status" value="1"/>
</dbReference>